<organism evidence="7">
    <name type="scientific">Fusarium oxysporum (strain Fo5176)</name>
    <name type="common">Fusarium vascular wilt</name>
    <dbReference type="NCBI Taxonomy" id="660025"/>
    <lineage>
        <taxon>Eukaryota</taxon>
        <taxon>Fungi</taxon>
        <taxon>Dikarya</taxon>
        <taxon>Ascomycota</taxon>
        <taxon>Pezizomycotina</taxon>
        <taxon>Sordariomycetes</taxon>
        <taxon>Hypocreomycetidae</taxon>
        <taxon>Hypocreales</taxon>
        <taxon>Nectriaceae</taxon>
        <taxon>Fusarium</taxon>
        <taxon>Fusarium oxysporum species complex</taxon>
    </lineage>
</organism>
<keyword evidence="3" id="KW-0268">Exocytosis</keyword>
<evidence type="ECO:0000256" key="4">
    <source>
        <dbReference type="ARBA" id="ARBA00023054"/>
    </source>
</evidence>
<dbReference type="GO" id="GO:0006893">
    <property type="term" value="P:Golgi to plasma membrane transport"/>
    <property type="evidence" value="ECO:0007669"/>
    <property type="project" value="TreeGrafter"/>
</dbReference>
<name>F9FDY0_FUSOF</name>
<dbReference type="PIRSF" id="PIRSF025007">
    <property type="entry name" value="Sec15"/>
    <property type="match status" value="1"/>
</dbReference>
<gene>
    <name evidence="7" type="ORF">FOXB_04608</name>
</gene>
<dbReference type="InterPro" id="IPR007225">
    <property type="entry name" value="EXOC6/Sec15"/>
</dbReference>
<comment type="caution">
    <text evidence="7">The sequence shown here is derived from an EMBL/GenBank/DDBJ whole genome shotgun (WGS) entry which is preliminary data.</text>
</comment>
<protein>
    <recommendedName>
        <fullName evidence="8">Exocyst complex component SEC15</fullName>
    </recommendedName>
</protein>
<evidence type="ECO:0000259" key="6">
    <source>
        <dbReference type="Pfam" id="PF20651"/>
    </source>
</evidence>
<dbReference type="STRING" id="660025.F9FDY0"/>
<dbReference type="OrthoDB" id="10267033at2759"/>
<evidence type="ECO:0000259" key="5">
    <source>
        <dbReference type="Pfam" id="PF04091"/>
    </source>
</evidence>
<dbReference type="Gene3D" id="1.10.357.30">
    <property type="entry name" value="Exocyst complex subunit Sec15 C-terminal domain, N-terminal subdomain"/>
    <property type="match status" value="1"/>
</dbReference>
<dbReference type="Pfam" id="PF20651">
    <property type="entry name" value="EXOC6_Sec15_N"/>
    <property type="match status" value="1"/>
</dbReference>
<dbReference type="GO" id="GO:0016020">
    <property type="term" value="C:membrane"/>
    <property type="evidence" value="ECO:0007669"/>
    <property type="project" value="TreeGrafter"/>
</dbReference>
<dbReference type="GO" id="GO:0000145">
    <property type="term" value="C:exocyst"/>
    <property type="evidence" value="ECO:0007669"/>
    <property type="project" value="TreeGrafter"/>
</dbReference>
<dbReference type="EMBL" id="AFQF01001472">
    <property type="protein sequence ID" value="EGU84827.1"/>
    <property type="molecule type" value="Genomic_DNA"/>
</dbReference>
<keyword evidence="4" id="KW-0175">Coiled coil</keyword>
<dbReference type="GO" id="GO:0090522">
    <property type="term" value="P:vesicle tethering involved in exocytosis"/>
    <property type="evidence" value="ECO:0007669"/>
    <property type="project" value="InterPro"/>
</dbReference>
<proteinExistence type="inferred from homology"/>
<dbReference type="GO" id="GO:0006886">
    <property type="term" value="P:intracellular protein transport"/>
    <property type="evidence" value="ECO:0007669"/>
    <property type="project" value="InterPro"/>
</dbReference>
<dbReference type="InterPro" id="IPR042045">
    <property type="entry name" value="EXOC6/Sec15_C_dom1"/>
</dbReference>
<keyword evidence="2" id="KW-0813">Transport</keyword>
<feature type="domain" description="Exocyst complex component EXOC6/Sec15 N-terminal" evidence="6">
    <location>
        <begin position="72"/>
        <end position="246"/>
    </location>
</feature>
<dbReference type="InterPro" id="IPR048359">
    <property type="entry name" value="EXOC6_Sec15_N"/>
</dbReference>
<evidence type="ECO:0000256" key="3">
    <source>
        <dbReference type="ARBA" id="ARBA00022483"/>
    </source>
</evidence>
<feature type="non-terminal residue" evidence="7">
    <location>
        <position position="1"/>
    </location>
</feature>
<dbReference type="FunFam" id="1.20.58.670:FF:000004">
    <property type="entry name" value="Exocyst complex component SEC15"/>
    <property type="match status" value="1"/>
</dbReference>
<dbReference type="AlphaFoldDB" id="F9FDY0"/>
<dbReference type="PANTHER" id="PTHR12702">
    <property type="entry name" value="SEC15"/>
    <property type="match status" value="1"/>
</dbReference>
<comment type="similarity">
    <text evidence="1">Belongs to the SEC15 family.</text>
</comment>
<reference evidence="7" key="1">
    <citation type="journal article" date="2012" name="Mol. Plant Microbe Interact.">
        <title>A highly conserved effector in Fusarium oxysporum is required for full virulence on Arabidopsis.</title>
        <authorList>
            <person name="Thatcher L.F."/>
            <person name="Gardiner D.M."/>
            <person name="Kazan K."/>
            <person name="Manners J."/>
        </authorList>
    </citation>
    <scope>NUCLEOTIDE SEQUENCE [LARGE SCALE GENOMIC DNA]</scope>
    <source>
        <strain evidence="7">Fo5176</strain>
    </source>
</reference>
<sequence>ACRDVRLLWTIMRPLFRMYNSRLPTIATETCANLPPLQVILASSDAEFLDQLIPVLKDATHSNRTPLLTQCLSRYYEEREAEIERIGLTRHEEFLDSINHLQTVRAETVTLTQEILSLNESIAESTKKLATQKEALVNTSAVRQNIADATSALNDSLTILRAVNNAHELVRRKNYYAALKSLDDLQNEHLVPIIQNRYSTQHRLADVIQKSIPASQKAISEAVMTDLNTWLFRIRETSQFLGEVAFYHTEMRRTRQKKRIEDDPFLANFKLNSAIELVSDENEDFDVLNNEELQVDFTPLLEALHIHEALGQLEKFRSEYGATRRQQKDLLLPGFIELLADDEQSLSSLLEGIAGFAIIEKATMQRVPHLRSANDVEELWESMCTAVINLTSKALSDIEDAEALIKIKTIIALFIQTMEGWGYTVTMLDNFLLKLFDKYAELLKKRFSVDFQEIVSTDDYMPMAINTPEEYEKVVNVSWFTQEKPTDQLTYPCVLPFSQMYPLCCIDIRNFLNQFYFFSDDHFQHPNVIDETLKKSLDELLTEKVCKSLVERLSSQYLGQIVQILINLEHFEIACQELEQLLIRARSSTSAGGPVKLKATDSFRNNKKTAEKRIFELVNSKIDDLIETAEYECLRTASTVEKEPSNYMQTLTRYLSNIMNSTLLGLPREIKELIYFDALSHTAEKILALPLSPDVKHINPNGVAALAQDVDYLVQFVSSLENGQMLRENLDELAQTIALLQTDNQDEFFDISTRNKKYGRVDALNGPMLLEKLQVDAHHREPR</sequence>
<evidence type="ECO:0000313" key="7">
    <source>
        <dbReference type="EMBL" id="EGU84827.1"/>
    </source>
</evidence>
<accession>F9FDY0</accession>
<evidence type="ECO:0000256" key="1">
    <source>
        <dbReference type="ARBA" id="ARBA00007944"/>
    </source>
</evidence>
<feature type="domain" description="Exocyst complex subunit EXOC6/Sec15 C-terminal" evidence="5">
    <location>
        <begin position="428"/>
        <end position="772"/>
    </location>
</feature>
<dbReference type="PaxDb" id="5507-FOXG_10580P0"/>
<dbReference type="Pfam" id="PF04091">
    <property type="entry name" value="Sec15_C"/>
    <property type="match status" value="1"/>
</dbReference>
<dbReference type="Gene3D" id="1.20.58.670">
    <property type="entry name" value="Dsl1p vesicle tethering complex, Tip20p subunit, domain D"/>
    <property type="match status" value="1"/>
</dbReference>
<evidence type="ECO:0008006" key="8">
    <source>
        <dbReference type="Google" id="ProtNLM"/>
    </source>
</evidence>
<dbReference type="InterPro" id="IPR042044">
    <property type="entry name" value="EXOC6PINT-1/Sec15/Tip20_C_dom2"/>
</dbReference>
<dbReference type="InterPro" id="IPR046361">
    <property type="entry name" value="EXOC6/Sec15_C"/>
</dbReference>
<evidence type="ECO:0000256" key="2">
    <source>
        <dbReference type="ARBA" id="ARBA00022448"/>
    </source>
</evidence>
<dbReference type="PANTHER" id="PTHR12702:SF0">
    <property type="entry name" value="EXOCYST COMPLEX COMPONENT 6"/>
    <property type="match status" value="1"/>
</dbReference>
<dbReference type="FunFam" id="1.10.357.30:FF:000004">
    <property type="entry name" value="Exocyst complex component SEC15"/>
    <property type="match status" value="1"/>
</dbReference>